<dbReference type="InterPro" id="IPR004046">
    <property type="entry name" value="GST_C"/>
</dbReference>
<keyword evidence="5" id="KW-1185">Reference proteome</keyword>
<evidence type="ECO:0000256" key="1">
    <source>
        <dbReference type="ARBA" id="ARBA00007409"/>
    </source>
</evidence>
<dbReference type="EMBL" id="CP034457">
    <property type="protein sequence ID" value="QBM88006.1"/>
    <property type="molecule type" value="Genomic_DNA"/>
</dbReference>
<dbReference type="Pfam" id="PF13409">
    <property type="entry name" value="GST_N_2"/>
    <property type="match status" value="1"/>
</dbReference>
<dbReference type="InterPro" id="IPR036282">
    <property type="entry name" value="Glutathione-S-Trfase_C_sf"/>
</dbReference>
<dbReference type="AlphaFoldDB" id="A0A4P6XP35"/>
<dbReference type="PANTHER" id="PTHR44051:SF9">
    <property type="entry name" value="GLUTATHIONE S-TRANSFERASE 1"/>
    <property type="match status" value="1"/>
</dbReference>
<dbReference type="SFLD" id="SFLDS00019">
    <property type="entry name" value="Glutathione_Transferase_(cytos"/>
    <property type="match status" value="1"/>
</dbReference>
<dbReference type="InterPro" id="IPR040079">
    <property type="entry name" value="Glutathione_S-Trfase"/>
</dbReference>
<dbReference type="STRING" id="2163413.A0A4P6XP35"/>
<gene>
    <name evidence="4" type="primary">MPUL0B12210</name>
    <name evidence="4" type="ORF">METSCH_B12210</name>
</gene>
<proteinExistence type="inferred from homology"/>
<protein>
    <submittedName>
        <fullName evidence="4">Glutathione S-transferase</fullName>
    </submittedName>
</protein>
<accession>A0A4P6XP35</accession>
<feature type="domain" description="GST N-terminal" evidence="2">
    <location>
        <begin position="5"/>
        <end position="93"/>
    </location>
</feature>
<dbReference type="InterPro" id="IPR036249">
    <property type="entry name" value="Thioredoxin-like_sf"/>
</dbReference>
<evidence type="ECO:0000313" key="4">
    <source>
        <dbReference type="EMBL" id="QBM88006.1"/>
    </source>
</evidence>
<dbReference type="SUPFAM" id="SSF52833">
    <property type="entry name" value="Thioredoxin-like"/>
    <property type="match status" value="1"/>
</dbReference>
<evidence type="ECO:0000259" key="3">
    <source>
        <dbReference type="PROSITE" id="PS50405"/>
    </source>
</evidence>
<organism evidence="4 5">
    <name type="scientific">Metschnikowia aff. pulcherrima</name>
    <dbReference type="NCBI Taxonomy" id="2163413"/>
    <lineage>
        <taxon>Eukaryota</taxon>
        <taxon>Fungi</taxon>
        <taxon>Dikarya</taxon>
        <taxon>Ascomycota</taxon>
        <taxon>Saccharomycotina</taxon>
        <taxon>Pichiomycetes</taxon>
        <taxon>Metschnikowiaceae</taxon>
        <taxon>Metschnikowia</taxon>
    </lineage>
</organism>
<reference evidence="5" key="1">
    <citation type="submission" date="2019-03" db="EMBL/GenBank/DDBJ databases">
        <title>Snf2 controls pulcherriminic acid biosynthesis and connects pigmentation and antifungal activity of the yeast Metschnikowia pulcherrima.</title>
        <authorList>
            <person name="Gore-Lloyd D."/>
            <person name="Sumann I."/>
            <person name="Brachmann A.O."/>
            <person name="Schneeberger K."/>
            <person name="Ortiz-Merino R.A."/>
            <person name="Moreno-Beltran M."/>
            <person name="Schlaefli M."/>
            <person name="Kirner P."/>
            <person name="Santos Kron A."/>
            <person name="Wolfe K.H."/>
            <person name="Piel J."/>
            <person name="Ahrens C.H."/>
            <person name="Henk D."/>
            <person name="Freimoser F.M."/>
        </authorList>
    </citation>
    <scope>NUCLEOTIDE SEQUENCE [LARGE SCALE GENOMIC DNA]</scope>
    <source>
        <strain evidence="5">APC 1.2</strain>
    </source>
</reference>
<dbReference type="SUPFAM" id="SSF47616">
    <property type="entry name" value="GST C-terminal domain-like"/>
    <property type="match status" value="1"/>
</dbReference>
<dbReference type="Pfam" id="PF14497">
    <property type="entry name" value="GST_C_3"/>
    <property type="match status" value="1"/>
</dbReference>
<dbReference type="CDD" id="cd03046">
    <property type="entry name" value="GST_N_GTT1_like"/>
    <property type="match status" value="1"/>
</dbReference>
<feature type="domain" description="GST C-terminal" evidence="3">
    <location>
        <begin position="99"/>
        <end position="247"/>
    </location>
</feature>
<dbReference type="Gene3D" id="1.20.1050.10">
    <property type="match status" value="1"/>
</dbReference>
<dbReference type="Proteomes" id="UP000292447">
    <property type="component" value="Chromosome II"/>
</dbReference>
<sequence>MAVSRDKFTLYWLNDLRSHRIMWILEILQLDYEIEIFLRDPDTWRAPPELFHVHPLGKSPVLDISFADGRPGVQLAESGLIVQYLLKHYDPKSVLDPGKESDRLEVDYYIHYTEGTLQPILMSMLINTTVKRIAPFGLKTMAKLVSKGLNYGYYVHEFDLNLACLEKRLLRQGTGFFVGNKLSGADIMLSFPIYENLFDNEAGVRECSGETQLYKKYPQLGAWCDKVKNDPIYLRISEVMAQKVEELRRLTGKQKV</sequence>
<dbReference type="InterPro" id="IPR010987">
    <property type="entry name" value="Glutathione-S-Trfase_C-like"/>
</dbReference>
<dbReference type="PROSITE" id="PS50404">
    <property type="entry name" value="GST_NTER"/>
    <property type="match status" value="1"/>
</dbReference>
<dbReference type="PROSITE" id="PS50405">
    <property type="entry name" value="GST_CTER"/>
    <property type="match status" value="1"/>
</dbReference>
<name>A0A4P6XP35_9ASCO</name>
<keyword evidence="4" id="KW-0808">Transferase</keyword>
<comment type="similarity">
    <text evidence="1">Belongs to the GST superfamily.</text>
</comment>
<evidence type="ECO:0000259" key="2">
    <source>
        <dbReference type="PROSITE" id="PS50404"/>
    </source>
</evidence>
<dbReference type="Gene3D" id="3.40.30.10">
    <property type="entry name" value="Glutaredoxin"/>
    <property type="match status" value="1"/>
</dbReference>
<dbReference type="GO" id="GO:0016740">
    <property type="term" value="F:transferase activity"/>
    <property type="evidence" value="ECO:0007669"/>
    <property type="project" value="UniProtKB-KW"/>
</dbReference>
<evidence type="ECO:0000313" key="5">
    <source>
        <dbReference type="Proteomes" id="UP000292447"/>
    </source>
</evidence>
<dbReference type="PANTHER" id="PTHR44051">
    <property type="entry name" value="GLUTATHIONE S-TRANSFERASE-RELATED"/>
    <property type="match status" value="1"/>
</dbReference>
<dbReference type="InterPro" id="IPR004045">
    <property type="entry name" value="Glutathione_S-Trfase_N"/>
</dbReference>